<comment type="caution">
    <text evidence="1">The sequence shown here is derived from an EMBL/GenBank/DDBJ whole genome shotgun (WGS) entry which is preliminary data.</text>
</comment>
<evidence type="ECO:0000313" key="2">
    <source>
        <dbReference type="Proteomes" id="UP000663848"/>
    </source>
</evidence>
<feature type="non-terminal residue" evidence="1">
    <location>
        <position position="42"/>
    </location>
</feature>
<protein>
    <submittedName>
        <fullName evidence="1">Uncharacterized protein</fullName>
    </submittedName>
</protein>
<gene>
    <name evidence="1" type="ORF">QYT958_LOCUS39492</name>
</gene>
<dbReference type="AlphaFoldDB" id="A0A822BCA1"/>
<dbReference type="Proteomes" id="UP000663848">
    <property type="component" value="Unassembled WGS sequence"/>
</dbReference>
<name>A0A822BCA1_9BILA</name>
<sequence>MSNLKCFSVASFRRTQDYDNQIARVLRQTSFIGEDHLVNDIL</sequence>
<reference evidence="1" key="1">
    <citation type="submission" date="2021-02" db="EMBL/GenBank/DDBJ databases">
        <authorList>
            <person name="Nowell W R."/>
        </authorList>
    </citation>
    <scope>NUCLEOTIDE SEQUENCE</scope>
</reference>
<proteinExistence type="predicted"/>
<evidence type="ECO:0000313" key="1">
    <source>
        <dbReference type="EMBL" id="CAF5015720.1"/>
    </source>
</evidence>
<organism evidence="1 2">
    <name type="scientific">Rotaria socialis</name>
    <dbReference type="NCBI Taxonomy" id="392032"/>
    <lineage>
        <taxon>Eukaryota</taxon>
        <taxon>Metazoa</taxon>
        <taxon>Spiralia</taxon>
        <taxon>Gnathifera</taxon>
        <taxon>Rotifera</taxon>
        <taxon>Eurotatoria</taxon>
        <taxon>Bdelloidea</taxon>
        <taxon>Philodinida</taxon>
        <taxon>Philodinidae</taxon>
        <taxon>Rotaria</taxon>
    </lineage>
</organism>
<dbReference type="EMBL" id="CAJOBR010037066">
    <property type="protein sequence ID" value="CAF5015720.1"/>
    <property type="molecule type" value="Genomic_DNA"/>
</dbReference>
<accession>A0A822BCA1</accession>